<evidence type="ECO:0000313" key="2">
    <source>
        <dbReference type="Proteomes" id="UP001287282"/>
    </source>
</evidence>
<dbReference type="Proteomes" id="UP001287282">
    <property type="component" value="Unassembled WGS sequence"/>
</dbReference>
<proteinExistence type="predicted"/>
<gene>
    <name evidence="1" type="ORF">RYX56_00050</name>
</gene>
<evidence type="ECO:0008006" key="3">
    <source>
        <dbReference type="Google" id="ProtNLM"/>
    </source>
</evidence>
<accession>A0ABU3X4C2</accession>
<sequence>MKKLQLLLITCSLFICGLSDESVYAIKYEETQPIEIPYAEIGFTTVEEAVKEFEHYYQQDLKLPLKVPPLPFTHHFGRFTDLDGVANDAFELEFINEESPESHYILNVRPVQYKIPIKAKYTLKTYKLKNGEEATLINIADSFVALVFERDNWQYMLSIDKRITDKVTPKILVDIANSIDYLGETKQP</sequence>
<organism evidence="1 2">
    <name type="scientific">Alkalihalophilus lindianensis</name>
    <dbReference type="NCBI Taxonomy" id="1630542"/>
    <lineage>
        <taxon>Bacteria</taxon>
        <taxon>Bacillati</taxon>
        <taxon>Bacillota</taxon>
        <taxon>Bacilli</taxon>
        <taxon>Bacillales</taxon>
        <taxon>Bacillaceae</taxon>
        <taxon>Alkalihalophilus</taxon>
    </lineage>
</organism>
<comment type="caution">
    <text evidence="1">The sequence shown here is derived from an EMBL/GenBank/DDBJ whole genome shotgun (WGS) entry which is preliminary data.</text>
</comment>
<dbReference type="EMBL" id="JAWJBA010000001">
    <property type="protein sequence ID" value="MDV2682755.1"/>
    <property type="molecule type" value="Genomic_DNA"/>
</dbReference>
<dbReference type="RefSeq" id="WP_317120096.1">
    <property type="nucleotide sequence ID" value="NZ_JAWJBA010000001.1"/>
</dbReference>
<protein>
    <recommendedName>
        <fullName evidence="3">DUF4367 domain-containing protein</fullName>
    </recommendedName>
</protein>
<reference evidence="1 2" key="1">
    <citation type="submission" date="2023-10" db="EMBL/GenBank/DDBJ databases">
        <title>Screening of Alkalihalobacillus lindianensis BZ-TG-R113 and Its Alleviation of Salt Stress on Rapeseed Growth.</title>
        <authorList>
            <person name="Zhao B."/>
            <person name="Guo T."/>
        </authorList>
    </citation>
    <scope>NUCLEOTIDE SEQUENCE [LARGE SCALE GENOMIC DNA]</scope>
    <source>
        <strain evidence="1 2">BZ-TG-R113</strain>
    </source>
</reference>
<name>A0ABU3X4C2_9BACI</name>
<keyword evidence="2" id="KW-1185">Reference proteome</keyword>
<evidence type="ECO:0000313" key="1">
    <source>
        <dbReference type="EMBL" id="MDV2682755.1"/>
    </source>
</evidence>